<keyword evidence="4" id="KW-1185">Reference proteome</keyword>
<evidence type="ECO:0000313" key="3">
    <source>
        <dbReference type="EMBL" id="TPW32823.1"/>
    </source>
</evidence>
<dbReference type="PANTHER" id="PTHR21131">
    <property type="entry name" value="SERINE-TYPE ENDOPEPTIDASE INHIBITOR"/>
    <property type="match status" value="1"/>
</dbReference>
<evidence type="ECO:0000313" key="4">
    <source>
        <dbReference type="Proteomes" id="UP000320314"/>
    </source>
</evidence>
<dbReference type="EMBL" id="VHLH01000001">
    <property type="protein sequence ID" value="TPW32823.1"/>
    <property type="molecule type" value="Genomic_DNA"/>
</dbReference>
<comment type="caution">
    <text evidence="3">The sequence shown here is derived from an EMBL/GenBank/DDBJ whole genome shotgun (WGS) entry which is preliminary data.</text>
</comment>
<dbReference type="InterPro" id="IPR053265">
    <property type="entry name" value="Serpin"/>
</dbReference>
<dbReference type="AlphaFoldDB" id="A0A506UHN3"/>
<feature type="compositionally biased region" description="Gly residues" evidence="1">
    <location>
        <begin position="109"/>
        <end position="136"/>
    </location>
</feature>
<protein>
    <recommendedName>
        <fullName evidence="2">Kazal-like domain-containing protein</fullName>
    </recommendedName>
</protein>
<accession>A0A506UHN3</accession>
<sequence>MPAGTRLCSVRWISRRRRGAGVVKNGWKAFGAGTLLALTACTQGPVRAPLGSAPPSGPVQACARIYRPVCAVRNADRRTFPNACEARASGYDVRSDGQCGAGQPSADDGYGGSGNGGFAGGSPGGGYDAGGGYGGNGRDDRRPQSARPGYGAGQGQACAMVYQPVCARSGTETRTFPNACRARTSGYSILYQSECRGGGDTGDAGANVQPNGGEDRSANRPGRGAGSSIVDVGGGLASSAGASAGGATCSRAFVPVCGKKGSAQKTFTNACEARSKGYTVAGEGRCS</sequence>
<feature type="domain" description="Kazal-like" evidence="2">
    <location>
        <begin position="61"/>
        <end position="101"/>
    </location>
</feature>
<dbReference type="SUPFAM" id="SSF100895">
    <property type="entry name" value="Kazal-type serine protease inhibitors"/>
    <property type="match status" value="3"/>
</dbReference>
<evidence type="ECO:0000259" key="2">
    <source>
        <dbReference type="PROSITE" id="PS51465"/>
    </source>
</evidence>
<proteinExistence type="predicted"/>
<organism evidence="3 4">
    <name type="scientific">Pararhizobium mangrovi</name>
    <dbReference type="NCBI Taxonomy" id="2590452"/>
    <lineage>
        <taxon>Bacteria</taxon>
        <taxon>Pseudomonadati</taxon>
        <taxon>Pseudomonadota</taxon>
        <taxon>Alphaproteobacteria</taxon>
        <taxon>Hyphomicrobiales</taxon>
        <taxon>Rhizobiaceae</taxon>
        <taxon>Rhizobium/Agrobacterium group</taxon>
        <taxon>Pararhizobium</taxon>
    </lineage>
</organism>
<evidence type="ECO:0000256" key="1">
    <source>
        <dbReference type="SAM" id="MobiDB-lite"/>
    </source>
</evidence>
<dbReference type="InterPro" id="IPR002350">
    <property type="entry name" value="Kazal_dom"/>
</dbReference>
<reference evidence="3 4" key="1">
    <citation type="submission" date="2019-06" db="EMBL/GenBank/DDBJ databases">
        <authorList>
            <person name="Li M."/>
        </authorList>
    </citation>
    <scope>NUCLEOTIDE SEQUENCE [LARGE SCALE GENOMIC DNA]</scope>
    <source>
        <strain evidence="3 4">BGMRC6574</strain>
    </source>
</reference>
<name>A0A506UHN3_9HYPH</name>
<feature type="region of interest" description="Disordered" evidence="1">
    <location>
        <begin position="92"/>
        <end position="154"/>
    </location>
</feature>
<dbReference type="Proteomes" id="UP000320314">
    <property type="component" value="Unassembled WGS sequence"/>
</dbReference>
<dbReference type="InterPro" id="IPR036058">
    <property type="entry name" value="Kazal_dom_sf"/>
</dbReference>
<feature type="region of interest" description="Disordered" evidence="1">
    <location>
        <begin position="201"/>
        <end position="227"/>
    </location>
</feature>
<gene>
    <name evidence="3" type="ORF">FJU11_00950</name>
</gene>
<dbReference type="PROSITE" id="PS51465">
    <property type="entry name" value="KAZAL_2"/>
    <property type="match status" value="1"/>
</dbReference>
<dbReference type="Gene3D" id="3.30.60.30">
    <property type="match status" value="3"/>
</dbReference>
<dbReference type="PANTHER" id="PTHR21131:SF0">
    <property type="entry name" value="GEO10195P1-RELATED"/>
    <property type="match status" value="1"/>
</dbReference>
<dbReference type="OrthoDB" id="9800302at2"/>